<proteinExistence type="predicted"/>
<organism evidence="1 2">
    <name type="scientific">Nonomuraea deserti</name>
    <dbReference type="NCBI Taxonomy" id="1848322"/>
    <lineage>
        <taxon>Bacteria</taxon>
        <taxon>Bacillati</taxon>
        <taxon>Actinomycetota</taxon>
        <taxon>Actinomycetes</taxon>
        <taxon>Streptosporangiales</taxon>
        <taxon>Streptosporangiaceae</taxon>
        <taxon>Nonomuraea</taxon>
    </lineage>
</organism>
<dbReference type="PANTHER" id="PTHR40267">
    <property type="entry name" value="BLR3294 PROTEIN"/>
    <property type="match status" value="1"/>
</dbReference>
<dbReference type="RefSeq" id="WP_132603101.1">
    <property type="nucleotide sequence ID" value="NZ_SMKO01000165.1"/>
</dbReference>
<protein>
    <submittedName>
        <fullName evidence="1">Arylmalonate decarboxylase</fullName>
    </submittedName>
</protein>
<dbReference type="InterPro" id="IPR026286">
    <property type="entry name" value="MaiA/AMDase"/>
</dbReference>
<dbReference type="Gene3D" id="3.40.50.12500">
    <property type="match status" value="1"/>
</dbReference>
<dbReference type="Proteomes" id="UP000295258">
    <property type="component" value="Unassembled WGS sequence"/>
</dbReference>
<name>A0A4R4V9P5_9ACTN</name>
<evidence type="ECO:0000313" key="1">
    <source>
        <dbReference type="EMBL" id="TDC96179.1"/>
    </source>
</evidence>
<accession>A0A4R4V9P5</accession>
<gene>
    <name evidence="1" type="ORF">E1292_38490</name>
</gene>
<dbReference type="PANTHER" id="PTHR40267:SF1">
    <property type="entry name" value="BLR3294 PROTEIN"/>
    <property type="match status" value="1"/>
</dbReference>
<dbReference type="EMBL" id="SMKO01000165">
    <property type="protein sequence ID" value="TDC96179.1"/>
    <property type="molecule type" value="Genomic_DNA"/>
</dbReference>
<dbReference type="InterPro" id="IPR053714">
    <property type="entry name" value="Iso_Racemase_Enz_sf"/>
</dbReference>
<keyword evidence="2" id="KW-1185">Reference proteome</keyword>
<evidence type="ECO:0000313" key="2">
    <source>
        <dbReference type="Proteomes" id="UP000295258"/>
    </source>
</evidence>
<reference evidence="1 2" key="1">
    <citation type="submission" date="2019-03" db="EMBL/GenBank/DDBJ databases">
        <title>Draft genome sequences of novel Actinobacteria.</title>
        <authorList>
            <person name="Sahin N."/>
            <person name="Ay H."/>
            <person name="Saygin H."/>
        </authorList>
    </citation>
    <scope>NUCLEOTIDE SEQUENCE [LARGE SCALE GENOMIC DNA]</scope>
    <source>
        <strain evidence="1 2">KC310</strain>
    </source>
</reference>
<comment type="caution">
    <text evidence="1">The sequence shown here is derived from an EMBL/GenBank/DDBJ whole genome shotgun (WGS) entry which is preliminary data.</text>
</comment>
<dbReference type="AlphaFoldDB" id="A0A4R4V9P5"/>
<sequence length="263" mass="28195">MSRGRVGVIVAPANPSAEPELTRLLGSRADMHVTRFPVQHPIPAARHPLSAGRPGPALAERLEGYNKALPAMVHAFDGLPLSAMVMACSEPRYLLDPDQDREQCAELTARTGVPFASATLATREAMEHIMVSDIVLVSPYQPWLTELAERFWKKAGLTVTQVVQVRAAGGYSPYTVTPAELIRQVELADLPGDAALLFTGSGTATLPVLGPLSTGNDRVLLTSNLCTAWWALSRAIGRPVTLSRVPYRRHMAASNGARVGGMA</sequence>